<organism evidence="2 3">
    <name type="scientific">Uliginosibacterium aquaticum</name>
    <dbReference type="NCBI Taxonomy" id="2731212"/>
    <lineage>
        <taxon>Bacteria</taxon>
        <taxon>Pseudomonadati</taxon>
        <taxon>Pseudomonadota</taxon>
        <taxon>Betaproteobacteria</taxon>
        <taxon>Rhodocyclales</taxon>
        <taxon>Zoogloeaceae</taxon>
        <taxon>Uliginosibacterium</taxon>
    </lineage>
</organism>
<dbReference type="Pfam" id="PF05643">
    <property type="entry name" value="GNA1162-like"/>
    <property type="match status" value="1"/>
</dbReference>
<gene>
    <name evidence="2" type="ORF">HJ583_018215</name>
</gene>
<accession>A0ABX2IKF6</accession>
<dbReference type="EMBL" id="JABCSC020000006">
    <property type="protein sequence ID" value="NSL56972.1"/>
    <property type="molecule type" value="Genomic_DNA"/>
</dbReference>
<sequence>MIRILKLALLLALAALATGCATSPQAYDYTAFRRAQPRSILVLPPVNKSPDIKASNSVMSYVSYPLAESGYYVYPVTVVDETFRQNGLTQPDEIHAVAPAKLHEIFGADTVMYIEITDYGTRYQIFSSDTRVTCSGRLVDLRSGDTLWIGSATASTNEDQGNSGNGVIGMLVKAAVDQIVNTLSDQGHRVAGVTSQRLLAARPNGILYGPRSPRYALDAAPK</sequence>
<keyword evidence="3" id="KW-1185">Reference proteome</keyword>
<feature type="chain" id="PRO_5046050540" evidence="1">
    <location>
        <begin position="27"/>
        <end position="222"/>
    </location>
</feature>
<dbReference type="RefSeq" id="WP_170023246.1">
    <property type="nucleotide sequence ID" value="NZ_JABCSC020000006.1"/>
</dbReference>
<evidence type="ECO:0000256" key="1">
    <source>
        <dbReference type="SAM" id="SignalP"/>
    </source>
</evidence>
<dbReference type="Proteomes" id="UP000778523">
    <property type="component" value="Unassembled WGS sequence"/>
</dbReference>
<protein>
    <submittedName>
        <fullName evidence="2">DUF799 domain-containing protein</fullName>
    </submittedName>
</protein>
<dbReference type="Gene3D" id="3.40.50.10610">
    <property type="entry name" value="ABC-type transport auxiliary lipoprotein component"/>
    <property type="match status" value="1"/>
</dbReference>
<reference evidence="2 3" key="1">
    <citation type="submission" date="2020-06" db="EMBL/GenBank/DDBJ databases">
        <title>Draft genome of Uliginosibacterium sp. IMCC34675.</title>
        <authorList>
            <person name="Song J."/>
        </authorList>
    </citation>
    <scope>NUCLEOTIDE SEQUENCE [LARGE SCALE GENOMIC DNA]</scope>
    <source>
        <strain evidence="2 3">IMCC34675</strain>
    </source>
</reference>
<comment type="caution">
    <text evidence="2">The sequence shown here is derived from an EMBL/GenBank/DDBJ whole genome shotgun (WGS) entry which is preliminary data.</text>
</comment>
<evidence type="ECO:0000313" key="3">
    <source>
        <dbReference type="Proteomes" id="UP000778523"/>
    </source>
</evidence>
<evidence type="ECO:0000313" key="2">
    <source>
        <dbReference type="EMBL" id="NSL56972.1"/>
    </source>
</evidence>
<dbReference type="InterPro" id="IPR008517">
    <property type="entry name" value="GNA1162-like"/>
</dbReference>
<feature type="signal peptide" evidence="1">
    <location>
        <begin position="1"/>
        <end position="26"/>
    </location>
</feature>
<dbReference type="PROSITE" id="PS51257">
    <property type="entry name" value="PROKAR_LIPOPROTEIN"/>
    <property type="match status" value="1"/>
</dbReference>
<name>A0ABX2IKF6_9RHOO</name>
<keyword evidence="1" id="KW-0732">Signal</keyword>
<proteinExistence type="predicted"/>